<dbReference type="Proteomes" id="UP000438448">
    <property type="component" value="Unassembled WGS sequence"/>
</dbReference>
<dbReference type="Pfam" id="PF11468">
    <property type="entry name" value="PTase_Orf2"/>
    <property type="match status" value="1"/>
</dbReference>
<keyword evidence="5" id="KW-1185">Reference proteome</keyword>
<comment type="caution">
    <text evidence="4">The sequence shown here is derived from an EMBL/GenBank/DDBJ whole genome shotgun (WGS) entry which is preliminary data.</text>
</comment>
<dbReference type="InterPro" id="IPR033964">
    <property type="entry name" value="ABBA"/>
</dbReference>
<dbReference type="SFLD" id="SFLDS00036">
    <property type="entry name" value="Aromatic_Prenyltransferase"/>
    <property type="match status" value="1"/>
</dbReference>
<protein>
    <submittedName>
        <fullName evidence="4">5,10-dihydrophenazine-1-carboxylate 9-dimethylallyltransferase</fullName>
        <ecNumber evidence="4">2.5.1.121</ecNumber>
    </submittedName>
</protein>
<dbReference type="EC" id="2.5.1.121" evidence="4"/>
<proteinExistence type="inferred from homology"/>
<evidence type="ECO:0000313" key="5">
    <source>
        <dbReference type="Proteomes" id="UP000438448"/>
    </source>
</evidence>
<dbReference type="EMBL" id="WEGK01000029">
    <property type="protein sequence ID" value="MQY24203.1"/>
    <property type="molecule type" value="Genomic_DNA"/>
</dbReference>
<evidence type="ECO:0000256" key="3">
    <source>
        <dbReference type="ARBA" id="ARBA00022679"/>
    </source>
</evidence>
<dbReference type="InterPro" id="IPR036239">
    <property type="entry name" value="PrenylTrfase-like_sf"/>
</dbReference>
<dbReference type="AlphaFoldDB" id="A0A7K0DEH4"/>
<keyword evidence="3 4" id="KW-0808">Transferase</keyword>
<evidence type="ECO:0000256" key="1">
    <source>
        <dbReference type="ARBA" id="ARBA00005368"/>
    </source>
</evidence>
<dbReference type="SFLD" id="SFLDG01163">
    <property type="entry name" value="II"/>
    <property type="match status" value="1"/>
</dbReference>
<dbReference type="SUPFAM" id="SSF143492">
    <property type="entry name" value="Prenyltransferase-like"/>
    <property type="match status" value="1"/>
</dbReference>
<dbReference type="RefSeq" id="WP_153415942.1">
    <property type="nucleotide sequence ID" value="NZ_WEGK01000029.1"/>
</dbReference>
<evidence type="ECO:0000313" key="4">
    <source>
        <dbReference type="EMBL" id="MQY24203.1"/>
    </source>
</evidence>
<reference evidence="4 5" key="1">
    <citation type="submission" date="2019-10" db="EMBL/GenBank/DDBJ databases">
        <title>Nocardia macrotermitis sp. nov. and Nocardia aurantia sp. nov., isolated from the gut of fungus growing-termite Macrotermes natalensis.</title>
        <authorList>
            <person name="Benndorf R."/>
            <person name="Schwitalla J."/>
            <person name="Martin K."/>
            <person name="De Beer W."/>
            <person name="Kaster A.-K."/>
            <person name="Vollmers J."/>
            <person name="Poulsen M."/>
            <person name="Beemelmanns C."/>
        </authorList>
    </citation>
    <scope>NUCLEOTIDE SEQUENCE [LARGE SCALE GENOMIC DNA]</scope>
    <source>
        <strain evidence="4 5">RB20</strain>
    </source>
</reference>
<accession>A0A7K0DEH4</accession>
<sequence length="298" mass="32910">MPTSAVTQRLREDLREYARLAEASYEPTRVEPVLDVLSDIAPDALMAVRTTTEPVGEREVNVRFMNFTADPTVALREAGLLEFGGHPLEQVLTAVAGAVPVQFGVDVAVGSGVQKVWLALGEMLDVQRISALPGMPEAVRANAEHLIRWGGGKFLLVAVDFQGRTMNLYSQLLSPGQLPPEDIATILRELDFAAATDAELAALDAHAYTIYRTFSWDDPGVRRICFPRRFSRETFPVQLDPVLERFVRGAPLIGDGAHAFTFYAAYQPDGRYYKVQADYNPRSSELRLPGDVEIPPTH</sequence>
<evidence type="ECO:0000256" key="2">
    <source>
        <dbReference type="ARBA" id="ARBA00022602"/>
    </source>
</evidence>
<dbReference type="GO" id="GO:0004659">
    <property type="term" value="F:prenyltransferase activity"/>
    <property type="evidence" value="ECO:0007669"/>
    <property type="project" value="UniProtKB-KW"/>
</dbReference>
<gene>
    <name evidence="4" type="primary">ppzP</name>
    <name evidence="4" type="ORF">NRB20_73380</name>
</gene>
<dbReference type="OrthoDB" id="4515750at2"/>
<dbReference type="InterPro" id="IPR020965">
    <property type="entry name" value="Prenyltransferase_CloQ"/>
</dbReference>
<comment type="similarity">
    <text evidence="1">Belongs to the aromatic prenyltransferase family.</text>
</comment>
<keyword evidence="2" id="KW-0637">Prenyltransferase</keyword>
<organism evidence="4 5">
    <name type="scientific">Nocardia macrotermitis</name>
    <dbReference type="NCBI Taxonomy" id="2585198"/>
    <lineage>
        <taxon>Bacteria</taxon>
        <taxon>Bacillati</taxon>
        <taxon>Actinomycetota</taxon>
        <taxon>Actinomycetes</taxon>
        <taxon>Mycobacteriales</taxon>
        <taxon>Nocardiaceae</taxon>
        <taxon>Nocardia</taxon>
    </lineage>
</organism>
<name>A0A7K0DEH4_9NOCA</name>